<dbReference type="Proteomes" id="UP001651880">
    <property type="component" value="Unassembled WGS sequence"/>
</dbReference>
<dbReference type="InterPro" id="IPR000873">
    <property type="entry name" value="AMP-dep_synth/lig_dom"/>
</dbReference>
<gene>
    <name evidence="4" type="ORF">LJD61_10720</name>
</gene>
<dbReference type="InterPro" id="IPR045851">
    <property type="entry name" value="AMP-bd_C_sf"/>
</dbReference>
<evidence type="ECO:0000259" key="2">
    <source>
        <dbReference type="Pfam" id="PF00501"/>
    </source>
</evidence>
<dbReference type="Gene3D" id="3.30.300.30">
    <property type="match status" value="1"/>
</dbReference>
<evidence type="ECO:0000256" key="1">
    <source>
        <dbReference type="SAM" id="Coils"/>
    </source>
</evidence>
<organism evidence="4 5">
    <name type="scientific">Lutispora saccharofermentans</name>
    <dbReference type="NCBI Taxonomy" id="3024236"/>
    <lineage>
        <taxon>Bacteria</taxon>
        <taxon>Bacillati</taxon>
        <taxon>Bacillota</taxon>
        <taxon>Clostridia</taxon>
        <taxon>Lutisporales</taxon>
        <taxon>Lutisporaceae</taxon>
        <taxon>Lutispora</taxon>
    </lineage>
</organism>
<name>A0ABT1NI83_9FIRM</name>
<keyword evidence="1" id="KW-0175">Coiled coil</keyword>
<sequence>MKMNHGKKTSNRSKLSANSAAEENASICCQKYKNGLCDNCLSCMAIRSVALSGSTECIKKENDRAREELEKKQAEKLRETVALLKSKVPYYSRLLKDIEVDDIQSIRDIEKLPFTTKEDLRCNYPFGLFAVPKEKLARIHASSGTTGKPTVVGYTSGDIGRWAEMIAQELEAVGVTKEDTVQVAYGYGLFTGGLGFHYGVEKLGATVVPMSTGNTAKQLQLMQDFGTTVLACTPSYALHLAEAGKDQGIDFHKLPIRIGIFGAEPWTEEMRQEIEKAYGIKAYDIYGLSEIIGPGVGCECSQRQGLHINEDHYIAEIIDPETGAALDYGQSGELVLTSIAKEAMPLLRYRTKDITTLYRGRCSCGSLNVRMDRVTGRSDDMLIIKGVNVFPSQIESVIMSMPKLLPHYNIVVSKKGKLDELLVQVEAELSCDDGAIAADKLRRNIMSITGIAAEVRLLPPKTLPRSQGKISRVADLRQAP</sequence>
<dbReference type="EMBL" id="JAJEKE010000008">
    <property type="protein sequence ID" value="MCQ1530016.1"/>
    <property type="molecule type" value="Genomic_DNA"/>
</dbReference>
<keyword evidence="4" id="KW-0436">Ligase</keyword>
<dbReference type="GO" id="GO:0016874">
    <property type="term" value="F:ligase activity"/>
    <property type="evidence" value="ECO:0007669"/>
    <property type="project" value="UniProtKB-KW"/>
</dbReference>
<dbReference type="InterPro" id="IPR011880">
    <property type="entry name" value="PA_CoA_ligase"/>
</dbReference>
<evidence type="ECO:0000313" key="4">
    <source>
        <dbReference type="EMBL" id="MCQ1530016.1"/>
    </source>
</evidence>
<feature type="coiled-coil region" evidence="1">
    <location>
        <begin position="55"/>
        <end position="82"/>
    </location>
</feature>
<comment type="caution">
    <text evidence="4">The sequence shown here is derived from an EMBL/GenBank/DDBJ whole genome shotgun (WGS) entry which is preliminary data.</text>
</comment>
<dbReference type="PANTHER" id="PTHR43439">
    <property type="entry name" value="PHENYLACETATE-COENZYME A LIGASE"/>
    <property type="match status" value="1"/>
</dbReference>
<dbReference type="InterPro" id="IPR051414">
    <property type="entry name" value="Adenylate-forming_Reductase"/>
</dbReference>
<keyword evidence="5" id="KW-1185">Reference proteome</keyword>
<dbReference type="CDD" id="cd05913">
    <property type="entry name" value="PaaK"/>
    <property type="match status" value="1"/>
</dbReference>
<dbReference type="SUPFAM" id="SSF56801">
    <property type="entry name" value="Acetyl-CoA synthetase-like"/>
    <property type="match status" value="1"/>
</dbReference>
<dbReference type="RefSeq" id="WP_255227533.1">
    <property type="nucleotide sequence ID" value="NZ_JAJEKE010000008.1"/>
</dbReference>
<feature type="domain" description="AMP-dependent synthetase/ligase" evidence="2">
    <location>
        <begin position="106"/>
        <end position="337"/>
    </location>
</feature>
<feature type="domain" description="AMP-dependent ligase C-terminal" evidence="3">
    <location>
        <begin position="386"/>
        <end position="477"/>
    </location>
</feature>
<protein>
    <submittedName>
        <fullName evidence="4">Phenylacetate--CoA ligase</fullName>
    </submittedName>
</protein>
<dbReference type="Pfam" id="PF00501">
    <property type="entry name" value="AMP-binding"/>
    <property type="match status" value="1"/>
</dbReference>
<dbReference type="PIRSF" id="PIRSF006444">
    <property type="entry name" value="PaaK"/>
    <property type="match status" value="1"/>
</dbReference>
<dbReference type="Pfam" id="PF14535">
    <property type="entry name" value="AMP-binding_C_2"/>
    <property type="match status" value="1"/>
</dbReference>
<evidence type="ECO:0000259" key="3">
    <source>
        <dbReference type="Pfam" id="PF14535"/>
    </source>
</evidence>
<dbReference type="InterPro" id="IPR028154">
    <property type="entry name" value="AMP-dep_Lig_C"/>
</dbReference>
<reference evidence="4 5" key="1">
    <citation type="submission" date="2021-10" db="EMBL/GenBank/DDBJ databases">
        <title>Lutispora strain m25 sp. nov., a thermophilic, non-spore-forming bacterium isolated from a lab-scale methanogenic bioreactor digesting anaerobic sludge.</title>
        <authorList>
            <person name="El Houari A."/>
            <person name="Mcdonald J."/>
        </authorList>
    </citation>
    <scope>NUCLEOTIDE SEQUENCE [LARGE SCALE GENOMIC DNA]</scope>
    <source>
        <strain evidence="5">m25</strain>
    </source>
</reference>
<accession>A0ABT1NI83</accession>
<dbReference type="Gene3D" id="3.40.50.12780">
    <property type="entry name" value="N-terminal domain of ligase-like"/>
    <property type="match status" value="1"/>
</dbReference>
<evidence type="ECO:0000313" key="5">
    <source>
        <dbReference type="Proteomes" id="UP001651880"/>
    </source>
</evidence>
<dbReference type="PANTHER" id="PTHR43439:SF1">
    <property type="entry name" value="PHENYLACETATE-COENZYME A LIGASE"/>
    <property type="match status" value="1"/>
</dbReference>
<dbReference type="InterPro" id="IPR042099">
    <property type="entry name" value="ANL_N_sf"/>
</dbReference>
<proteinExistence type="predicted"/>